<comment type="similarity">
    <text evidence="1">Belongs to the ABC transporter superfamily.</text>
</comment>
<sequence>MSAPTMPAARRPVGVAVDRLAKRFGEVEAVAGVSFTAPAGRITGFVGANGAGKSTTLRMLLGLVASDGGDARFGGTRYRDLPDPSGTVGAVVDLASANPAMTARGHLRTYATLGGHPRERVAEVIALTALADFADRRIRGYSTGMRQRLALATALLGDPDVLVLDEPSNGLDPAGIVWMRSFLRGFADDGGTVLISSHVLTELQQLVDDVVLIDRGSIRWHGTRTELLELGGDLETVFFALTATEASA</sequence>
<keyword evidence="3" id="KW-0547">Nucleotide-binding</keyword>
<keyword evidence="4 6" id="KW-0067">ATP-binding</keyword>
<gene>
    <name evidence="6" type="ORF">ABIQ69_14160</name>
</gene>
<dbReference type="SMART" id="SM00382">
    <property type="entry name" value="AAA"/>
    <property type="match status" value="1"/>
</dbReference>
<evidence type="ECO:0000313" key="6">
    <source>
        <dbReference type="EMBL" id="XBX81749.1"/>
    </source>
</evidence>
<proteinExistence type="inferred from homology"/>
<organism evidence="6">
    <name type="scientific">Agromyces sp. G08B096</name>
    <dbReference type="NCBI Taxonomy" id="3156399"/>
    <lineage>
        <taxon>Bacteria</taxon>
        <taxon>Bacillati</taxon>
        <taxon>Actinomycetota</taxon>
        <taxon>Actinomycetes</taxon>
        <taxon>Micrococcales</taxon>
        <taxon>Microbacteriaceae</taxon>
        <taxon>Agromyces</taxon>
    </lineage>
</organism>
<feature type="domain" description="ABC transporter" evidence="5">
    <location>
        <begin position="15"/>
        <end position="240"/>
    </location>
</feature>
<protein>
    <submittedName>
        <fullName evidence="6">ATP-binding cassette domain-containing protein</fullName>
    </submittedName>
</protein>
<dbReference type="RefSeq" id="WP_350347772.1">
    <property type="nucleotide sequence ID" value="NZ_CP158374.1"/>
</dbReference>
<evidence type="ECO:0000256" key="2">
    <source>
        <dbReference type="ARBA" id="ARBA00022448"/>
    </source>
</evidence>
<dbReference type="PANTHER" id="PTHR43335:SF4">
    <property type="entry name" value="ABC TRANSPORTER, ATP-BINDING PROTEIN"/>
    <property type="match status" value="1"/>
</dbReference>
<dbReference type="EMBL" id="CP158374">
    <property type="protein sequence ID" value="XBX81749.1"/>
    <property type="molecule type" value="Genomic_DNA"/>
</dbReference>
<dbReference type="AlphaFoldDB" id="A0AAU7W5L6"/>
<reference evidence="6" key="1">
    <citation type="submission" date="2024-05" db="EMBL/GenBank/DDBJ databases">
        <authorList>
            <person name="Yu L."/>
        </authorList>
    </citation>
    <scope>NUCLEOTIDE SEQUENCE</scope>
    <source>
        <strain evidence="6">G08B096</strain>
    </source>
</reference>
<dbReference type="InterPro" id="IPR003593">
    <property type="entry name" value="AAA+_ATPase"/>
</dbReference>
<evidence type="ECO:0000256" key="1">
    <source>
        <dbReference type="ARBA" id="ARBA00005417"/>
    </source>
</evidence>
<evidence type="ECO:0000256" key="4">
    <source>
        <dbReference type="ARBA" id="ARBA00022840"/>
    </source>
</evidence>
<evidence type="ECO:0000259" key="5">
    <source>
        <dbReference type="PROSITE" id="PS50893"/>
    </source>
</evidence>
<dbReference type="PROSITE" id="PS50893">
    <property type="entry name" value="ABC_TRANSPORTER_2"/>
    <property type="match status" value="1"/>
</dbReference>
<dbReference type="GO" id="GO:0016887">
    <property type="term" value="F:ATP hydrolysis activity"/>
    <property type="evidence" value="ECO:0007669"/>
    <property type="project" value="InterPro"/>
</dbReference>
<dbReference type="Gene3D" id="3.40.50.300">
    <property type="entry name" value="P-loop containing nucleotide triphosphate hydrolases"/>
    <property type="match status" value="1"/>
</dbReference>
<dbReference type="GO" id="GO:0005524">
    <property type="term" value="F:ATP binding"/>
    <property type="evidence" value="ECO:0007669"/>
    <property type="project" value="UniProtKB-KW"/>
</dbReference>
<dbReference type="InterPro" id="IPR003439">
    <property type="entry name" value="ABC_transporter-like_ATP-bd"/>
</dbReference>
<keyword evidence="2" id="KW-0813">Transport</keyword>
<evidence type="ECO:0000256" key="3">
    <source>
        <dbReference type="ARBA" id="ARBA00022741"/>
    </source>
</evidence>
<dbReference type="SUPFAM" id="SSF52540">
    <property type="entry name" value="P-loop containing nucleoside triphosphate hydrolases"/>
    <property type="match status" value="1"/>
</dbReference>
<dbReference type="Pfam" id="PF00005">
    <property type="entry name" value="ABC_tran"/>
    <property type="match status" value="1"/>
</dbReference>
<accession>A0AAU7W5L6</accession>
<dbReference type="InterPro" id="IPR027417">
    <property type="entry name" value="P-loop_NTPase"/>
</dbReference>
<name>A0AAU7W5L6_9MICO</name>
<dbReference type="PANTHER" id="PTHR43335">
    <property type="entry name" value="ABC TRANSPORTER, ATP-BINDING PROTEIN"/>
    <property type="match status" value="1"/>
</dbReference>